<keyword evidence="8" id="KW-0472">Membrane</keyword>
<comment type="subcellular location">
    <subcellularLocation>
        <location evidence="1">Cell outer membrane</location>
        <topology evidence="1">Lipid-anchor</topology>
    </subcellularLocation>
</comment>
<evidence type="ECO:0000256" key="2">
    <source>
        <dbReference type="ARBA" id="ARBA00009696"/>
    </source>
</evidence>
<keyword evidence="14" id="KW-1185">Reference proteome</keyword>
<dbReference type="GO" id="GO:0015031">
    <property type="term" value="P:protein transport"/>
    <property type="evidence" value="ECO:0007669"/>
    <property type="project" value="UniProtKB-KW"/>
</dbReference>
<dbReference type="Pfam" id="PF03550">
    <property type="entry name" value="LolB"/>
    <property type="match status" value="1"/>
</dbReference>
<name>A0A147H9X9_9BURK</name>
<protein>
    <recommendedName>
        <fullName evidence="4">Outer-membrane lipoprotein LolB</fullName>
    </recommendedName>
</protein>
<keyword evidence="6" id="KW-0732">Signal</keyword>
<evidence type="ECO:0000256" key="4">
    <source>
        <dbReference type="ARBA" id="ARBA00016202"/>
    </source>
</evidence>
<evidence type="ECO:0000256" key="12">
    <source>
        <dbReference type="ARBA" id="ARBA00023288"/>
    </source>
</evidence>
<keyword evidence="5" id="KW-0813">Transport</keyword>
<comment type="subunit">
    <text evidence="3">Monomer.</text>
</comment>
<evidence type="ECO:0000256" key="8">
    <source>
        <dbReference type="ARBA" id="ARBA00023136"/>
    </source>
</evidence>
<dbReference type="PROSITE" id="PS51257">
    <property type="entry name" value="PROKAR_LIPOPROTEIN"/>
    <property type="match status" value="1"/>
</dbReference>
<dbReference type="AlphaFoldDB" id="A0A147H9X9"/>
<dbReference type="GO" id="GO:0009279">
    <property type="term" value="C:cell outer membrane"/>
    <property type="evidence" value="ECO:0007669"/>
    <property type="project" value="UniProtKB-SubCell"/>
</dbReference>
<comment type="caution">
    <text evidence="13">The sequence shown here is derived from an EMBL/GenBank/DDBJ whole genome shotgun (WGS) entry which is preliminary data.</text>
</comment>
<dbReference type="Proteomes" id="UP000072741">
    <property type="component" value="Unassembled WGS sequence"/>
</dbReference>
<accession>A0A147H9X9</accession>
<keyword evidence="7" id="KW-0653">Protein transport</keyword>
<evidence type="ECO:0000256" key="10">
    <source>
        <dbReference type="ARBA" id="ARBA00023186"/>
    </source>
</evidence>
<evidence type="ECO:0000256" key="7">
    <source>
        <dbReference type="ARBA" id="ARBA00022927"/>
    </source>
</evidence>
<evidence type="ECO:0000256" key="9">
    <source>
        <dbReference type="ARBA" id="ARBA00023139"/>
    </source>
</evidence>
<organism evidence="13 14">
    <name type="scientific">Pseudacidovorax intermedius</name>
    <dbReference type="NCBI Taxonomy" id="433924"/>
    <lineage>
        <taxon>Bacteria</taxon>
        <taxon>Pseudomonadati</taxon>
        <taxon>Pseudomonadota</taxon>
        <taxon>Betaproteobacteria</taxon>
        <taxon>Burkholderiales</taxon>
        <taxon>Comamonadaceae</taxon>
        <taxon>Pseudacidovorax</taxon>
    </lineage>
</organism>
<gene>
    <name evidence="13" type="ORF">NS331_03455</name>
</gene>
<reference evidence="13 14" key="1">
    <citation type="journal article" date="2016" name="Front. Microbiol.">
        <title>Genomic Resource of Rice Seed Associated Bacteria.</title>
        <authorList>
            <person name="Midha S."/>
            <person name="Bansal K."/>
            <person name="Sharma S."/>
            <person name="Kumar N."/>
            <person name="Patil P.P."/>
            <person name="Chaudhry V."/>
            <person name="Patil P.B."/>
        </authorList>
    </citation>
    <scope>NUCLEOTIDE SEQUENCE [LARGE SCALE GENOMIC DNA]</scope>
    <source>
        <strain evidence="13 14">NS331</strain>
    </source>
</reference>
<evidence type="ECO:0000256" key="11">
    <source>
        <dbReference type="ARBA" id="ARBA00023237"/>
    </source>
</evidence>
<keyword evidence="12" id="KW-0449">Lipoprotein</keyword>
<evidence type="ECO:0000256" key="6">
    <source>
        <dbReference type="ARBA" id="ARBA00022729"/>
    </source>
</evidence>
<sequence length="166" mass="17545">MRRRALLAGAAGAGLLVAGCATPRSRSAGTDTPARWSGRLALSVDSTPPQTFAAVFELEGSPERGQLLLTTPLGNTLGALQWTPGEAILRDGNQQRRYASLAELTQAVTGAALPVGALFDWLEGRPAEVPGWRAELSQVPQGRLQATRDAPLPTAQLRLVFDRPAP</sequence>
<dbReference type="SUPFAM" id="SSF89392">
    <property type="entry name" value="Prokaryotic lipoproteins and lipoprotein localization factors"/>
    <property type="match status" value="1"/>
</dbReference>
<evidence type="ECO:0000256" key="3">
    <source>
        <dbReference type="ARBA" id="ARBA00011245"/>
    </source>
</evidence>
<dbReference type="InterPro" id="IPR029046">
    <property type="entry name" value="LolA/LolB/LppX"/>
</dbReference>
<dbReference type="InterPro" id="IPR004565">
    <property type="entry name" value="OM_lipoprot_LolB"/>
</dbReference>
<keyword evidence="10" id="KW-0143">Chaperone</keyword>
<evidence type="ECO:0000313" key="14">
    <source>
        <dbReference type="Proteomes" id="UP000072741"/>
    </source>
</evidence>
<evidence type="ECO:0000313" key="13">
    <source>
        <dbReference type="EMBL" id="KTT26767.1"/>
    </source>
</evidence>
<dbReference type="RefSeq" id="WP_058640616.1">
    <property type="nucleotide sequence ID" value="NZ_LDSL01000026.1"/>
</dbReference>
<dbReference type="Gene3D" id="2.50.20.10">
    <property type="entry name" value="Lipoprotein localisation LolA/LolB/LppX"/>
    <property type="match status" value="1"/>
</dbReference>
<dbReference type="EMBL" id="LDSL01000026">
    <property type="protein sequence ID" value="KTT26767.1"/>
    <property type="molecule type" value="Genomic_DNA"/>
</dbReference>
<evidence type="ECO:0000256" key="1">
    <source>
        <dbReference type="ARBA" id="ARBA00004459"/>
    </source>
</evidence>
<dbReference type="OrthoDB" id="5296388at2"/>
<keyword evidence="9" id="KW-0564">Palmitate</keyword>
<evidence type="ECO:0000256" key="5">
    <source>
        <dbReference type="ARBA" id="ARBA00022448"/>
    </source>
</evidence>
<comment type="similarity">
    <text evidence="2">Belongs to the LolB family.</text>
</comment>
<proteinExistence type="inferred from homology"/>
<keyword evidence="11" id="KW-0998">Cell outer membrane</keyword>